<keyword evidence="2" id="KW-0472">Membrane</keyword>
<reference evidence="3" key="1">
    <citation type="submission" date="2013-04" db="EMBL/GenBank/DDBJ databases">
        <authorList>
            <person name="Harkins D.M."/>
            <person name="Durkin A.S."/>
            <person name="Selengut J.D."/>
            <person name="Sanka R."/>
            <person name="DePew J."/>
            <person name="Purushe J."/>
            <person name="Ahmed A."/>
            <person name="van der Linden H."/>
            <person name="Goris M.G.A."/>
            <person name="Hartskeerl R.A."/>
            <person name="Vinetz J.M."/>
            <person name="Sutton G.G."/>
            <person name="Nelson W.C."/>
            <person name="Fouts D.E."/>
        </authorList>
    </citation>
    <scope>NUCLEOTIDE SEQUENCE [LARGE SCALE GENOMIC DNA]</scope>
    <source>
        <strain evidence="3">BUT 6</strain>
    </source>
</reference>
<dbReference type="OrthoDB" id="341693at2"/>
<keyword evidence="2" id="KW-0812">Transmembrane</keyword>
<evidence type="ECO:0000256" key="2">
    <source>
        <dbReference type="SAM" id="Phobius"/>
    </source>
</evidence>
<keyword evidence="2" id="KW-1133">Transmembrane helix</keyword>
<dbReference type="AlphaFoldDB" id="S3UZ06"/>
<evidence type="ECO:0000313" key="3">
    <source>
        <dbReference type="EMBL" id="EPG75656.1"/>
    </source>
</evidence>
<keyword evidence="4" id="KW-1185">Reference proteome</keyword>
<evidence type="ECO:0000313" key="4">
    <source>
        <dbReference type="Proteomes" id="UP000014540"/>
    </source>
</evidence>
<feature type="transmembrane region" description="Helical" evidence="2">
    <location>
        <begin position="6"/>
        <end position="26"/>
    </location>
</feature>
<name>S3UZ06_9LEPT</name>
<accession>S3UZ06</accession>
<dbReference type="STRING" id="1193011.LEP1GSC058_0688"/>
<protein>
    <submittedName>
        <fullName evidence="3">Uncharacterized protein</fullName>
    </submittedName>
</protein>
<proteinExistence type="predicted"/>
<dbReference type="EMBL" id="AKWZ02000002">
    <property type="protein sequence ID" value="EPG75656.1"/>
    <property type="molecule type" value="Genomic_DNA"/>
</dbReference>
<organism evidence="3 4">
    <name type="scientific">Leptospira fainei serovar Hurstbridge str. BUT 6</name>
    <dbReference type="NCBI Taxonomy" id="1193011"/>
    <lineage>
        <taxon>Bacteria</taxon>
        <taxon>Pseudomonadati</taxon>
        <taxon>Spirochaetota</taxon>
        <taxon>Spirochaetia</taxon>
        <taxon>Leptospirales</taxon>
        <taxon>Leptospiraceae</taxon>
        <taxon>Leptospira</taxon>
    </lineage>
</organism>
<feature type="region of interest" description="Disordered" evidence="1">
    <location>
        <begin position="247"/>
        <end position="314"/>
    </location>
</feature>
<gene>
    <name evidence="3" type="ORF">LEP1GSC058_0688</name>
</gene>
<dbReference type="RefSeq" id="WP_016547779.1">
    <property type="nucleotide sequence ID" value="NZ_AKWZ02000002.1"/>
</dbReference>
<evidence type="ECO:0000256" key="1">
    <source>
        <dbReference type="SAM" id="MobiDB-lite"/>
    </source>
</evidence>
<dbReference type="Proteomes" id="UP000014540">
    <property type="component" value="Unassembled WGS sequence"/>
</dbReference>
<comment type="caution">
    <text evidence="3">The sequence shown here is derived from an EMBL/GenBank/DDBJ whole genome shotgun (WGS) entry which is preliminary data.</text>
</comment>
<sequence>MELFAVFFLNVVIGVGLYIGITAQVTKRIRTHMIRRINEEVRTLVDEIQTETENHIELLNSKVQAYKILVQKTDSLEETLRSILRKVEELPNRVVEKVSIDLETPSDIIKEFESEPELEVRSEETVFTPNEANWEEIPKSTEAAFRDEYLTLIREKQKELKKLQDPLEDKRTALTSKAGTGVGHLYKQNLPEEIPSTSGRKPSIKTSARIGNIETQGFSESDSGTIGILKNFGKKIKDALGWKDPEELLASPSPTRPPQPIYNPSSTFDISLDGDPFKEGSSLSSEAGGTGSLKFQSGYKAGSGSEDYTTPSNAKIRDNKIPIEQDFGRLLERKISGREPQKPDTAKISPEAILKELPGGTTKIEKVVFLLKKGYSHADISEALDLATGEVDIIERFRLERNRRV</sequence>